<accession>A0AAE9ZYG1</accession>
<keyword evidence="1" id="KW-0732">Signal</keyword>
<dbReference type="EMBL" id="CP119075">
    <property type="protein sequence ID" value="WED65679.1"/>
    <property type="molecule type" value="Genomic_DNA"/>
</dbReference>
<organism evidence="3 4">
    <name type="scientific">Synoicihabitans lomoniglobus</name>
    <dbReference type="NCBI Taxonomy" id="2909285"/>
    <lineage>
        <taxon>Bacteria</taxon>
        <taxon>Pseudomonadati</taxon>
        <taxon>Verrucomicrobiota</taxon>
        <taxon>Opitutia</taxon>
        <taxon>Opitutales</taxon>
        <taxon>Opitutaceae</taxon>
        <taxon>Synoicihabitans</taxon>
    </lineage>
</organism>
<sequence>MKISLRFLLLYLIASGIGLDAKPETAILPTSTVQQIQNLPQVESPKFTDENTIPISVSLPPPTKEKDGSYPFLPNQGQVRLPNGQISHNVLFHSRLTGVDAYFSADRVSLIFQRKRDPRDGDLDPPKMTEADHLDRLPATREVHRIDLTFLNSNPKAAPAGTDQGGPVTRYYFPDQIDGKSAQSYRKITYKHLWHGIDLQFYATDFGTLKYDFIVHSGANPKDIRLAYRGADSVDFEPDGNIRVKARFAEFVEPAPISFQNAKSIETTYESFGNGVFGFKLGDYDQSQTLVIDPQIQDVWVIEGQRTDGISEGILGSSGHFLTTGVTQSDAFTDVLGYNNAFSSGENSFVAMHHISSQQIAWVSYLGTDNSVSFARRVLASSIGWLPQDKLLLIAGTTSGPLARSHGKFNHSAPPPAARYVTDGFLAALDVNSGELAWSTYFGGNNSDSIEDFITDEHDSIYIVGSTVSDTLPRQIPGRGRLNSSLINGYAAKLSQKRPQPHLPAWSSYTARLKRGQSRAIAASPDGYLVVVGADRGEDSFNAHYPWTGRNWPLYQAYIGLVNPHTGDTMEPVQGSAVLDRSMTWFEDVKLSPDRRMIFVGHCVDRPSISEATYSDLDYDVALAVVDFVSQTIWTEIIGGSLSDHATSVTLQESRAIITGAINGGSLTFHLEQAFPLSSGTALGGTDLLYGAFAIPDLSTDFLMGFGNASGESGSQVVSWPWGENMIFGSMSFARRNEIYLGRLFANSSTREPNGLVIRVDPNSP</sequence>
<dbReference type="SUPFAM" id="SSF101898">
    <property type="entry name" value="NHL repeat"/>
    <property type="match status" value="1"/>
</dbReference>
<feature type="domain" description="DUF7948" evidence="2">
    <location>
        <begin position="72"/>
        <end position="294"/>
    </location>
</feature>
<reference evidence="3" key="1">
    <citation type="submission" date="2023-03" db="EMBL/GenBank/DDBJ databases">
        <title>Lomoglobus Profundus gen. nov., sp. nov., a novel member of the phylum Verrucomicrobia, isolated from deep-marine sediment of South China Sea.</title>
        <authorList>
            <person name="Ahmad T."/>
            <person name="Ishaq S.E."/>
            <person name="Wang F."/>
        </authorList>
    </citation>
    <scope>NUCLEOTIDE SEQUENCE</scope>
    <source>
        <strain evidence="3">LMO-M01</strain>
    </source>
</reference>
<dbReference type="KEGG" id="slom:PXH66_02315"/>
<dbReference type="InterPro" id="IPR052918">
    <property type="entry name" value="Motility_Chemotaxis_Reg"/>
</dbReference>
<protein>
    <submittedName>
        <fullName evidence="3">SBBP repeat-containing protein</fullName>
    </submittedName>
</protein>
<evidence type="ECO:0000313" key="3">
    <source>
        <dbReference type="EMBL" id="WED65679.1"/>
    </source>
</evidence>
<keyword evidence="4" id="KW-1185">Reference proteome</keyword>
<dbReference type="PANTHER" id="PTHR35580">
    <property type="entry name" value="CELL SURFACE GLYCOPROTEIN (S-LAYER PROTEIN)-LIKE PROTEIN"/>
    <property type="match status" value="1"/>
</dbReference>
<dbReference type="Pfam" id="PF25778">
    <property type="entry name" value="DUF7948"/>
    <property type="match status" value="1"/>
</dbReference>
<dbReference type="RefSeq" id="WP_330930209.1">
    <property type="nucleotide sequence ID" value="NZ_CP119075.1"/>
</dbReference>
<dbReference type="InterPro" id="IPR057708">
    <property type="entry name" value="DUF7948"/>
</dbReference>
<dbReference type="Proteomes" id="UP001218638">
    <property type="component" value="Chromosome"/>
</dbReference>
<dbReference type="PANTHER" id="PTHR35580:SF1">
    <property type="entry name" value="PHYTASE-LIKE DOMAIN-CONTAINING PROTEIN"/>
    <property type="match status" value="1"/>
</dbReference>
<feature type="chain" id="PRO_5042243563" evidence="1">
    <location>
        <begin position="21"/>
        <end position="765"/>
    </location>
</feature>
<feature type="signal peptide" evidence="1">
    <location>
        <begin position="1"/>
        <end position="20"/>
    </location>
</feature>
<proteinExistence type="predicted"/>
<evidence type="ECO:0000313" key="4">
    <source>
        <dbReference type="Proteomes" id="UP001218638"/>
    </source>
</evidence>
<evidence type="ECO:0000256" key="1">
    <source>
        <dbReference type="SAM" id="SignalP"/>
    </source>
</evidence>
<dbReference type="AlphaFoldDB" id="A0AAE9ZYG1"/>
<gene>
    <name evidence="3" type="ORF">PXH66_02315</name>
</gene>
<name>A0AAE9ZYG1_9BACT</name>
<evidence type="ECO:0000259" key="2">
    <source>
        <dbReference type="Pfam" id="PF25778"/>
    </source>
</evidence>